<accession>A0A067DDR2</accession>
<sequence>MFYPRDLGRVWKSHWVDRAKSLMWELKQFDFSIHLIETKLKEFKPHAKRQSIRWSCIPTCGASTRQIRGVGELSLRVRGKQQAINLKTEALAAFPTSTYEIIYFLTLYLLYCSFLISYLCTRVFISSEVMALDFA</sequence>
<dbReference type="AlphaFoldDB" id="A0A067DDR2"/>
<feature type="transmembrane region" description="Helical" evidence="1">
    <location>
        <begin position="101"/>
        <end position="120"/>
    </location>
</feature>
<keyword evidence="1" id="KW-1133">Transmembrane helix</keyword>
<evidence type="ECO:0000313" key="2">
    <source>
        <dbReference type="EMBL" id="KDO36761.1"/>
    </source>
</evidence>
<keyword evidence="1" id="KW-0812">Transmembrane</keyword>
<name>A0A067DDR2_CITSI</name>
<evidence type="ECO:0000313" key="3">
    <source>
        <dbReference type="Proteomes" id="UP000027120"/>
    </source>
</evidence>
<organism evidence="2 3">
    <name type="scientific">Citrus sinensis</name>
    <name type="common">Sweet orange</name>
    <name type="synonym">Citrus aurantium var. sinensis</name>
    <dbReference type="NCBI Taxonomy" id="2711"/>
    <lineage>
        <taxon>Eukaryota</taxon>
        <taxon>Viridiplantae</taxon>
        <taxon>Streptophyta</taxon>
        <taxon>Embryophyta</taxon>
        <taxon>Tracheophyta</taxon>
        <taxon>Spermatophyta</taxon>
        <taxon>Magnoliopsida</taxon>
        <taxon>eudicotyledons</taxon>
        <taxon>Gunneridae</taxon>
        <taxon>Pentapetalae</taxon>
        <taxon>rosids</taxon>
        <taxon>malvids</taxon>
        <taxon>Sapindales</taxon>
        <taxon>Rutaceae</taxon>
        <taxon>Aurantioideae</taxon>
        <taxon>Citrus</taxon>
    </lineage>
</organism>
<proteinExistence type="predicted"/>
<dbReference type="EMBL" id="KK793253">
    <property type="protein sequence ID" value="KDO36761.1"/>
    <property type="molecule type" value="Genomic_DNA"/>
</dbReference>
<dbReference type="Proteomes" id="UP000027120">
    <property type="component" value="Unassembled WGS sequence"/>
</dbReference>
<keyword evidence="3" id="KW-1185">Reference proteome</keyword>
<reference evidence="2 3" key="1">
    <citation type="submission" date="2014-04" db="EMBL/GenBank/DDBJ databases">
        <authorList>
            <consortium name="International Citrus Genome Consortium"/>
            <person name="Gmitter F."/>
            <person name="Chen C."/>
            <person name="Farmerie W."/>
            <person name="Harkins T."/>
            <person name="Desany B."/>
            <person name="Mohiuddin M."/>
            <person name="Kodira C."/>
            <person name="Borodovsky M."/>
            <person name="Lomsadze A."/>
            <person name="Burns P."/>
            <person name="Jenkins J."/>
            <person name="Prochnik S."/>
            <person name="Shu S."/>
            <person name="Chapman J."/>
            <person name="Pitluck S."/>
            <person name="Schmutz J."/>
            <person name="Rokhsar D."/>
        </authorList>
    </citation>
    <scope>NUCLEOTIDE SEQUENCE</scope>
</reference>
<evidence type="ECO:0000256" key="1">
    <source>
        <dbReference type="SAM" id="Phobius"/>
    </source>
</evidence>
<keyword evidence="1" id="KW-0472">Membrane</keyword>
<gene>
    <name evidence="2" type="ORF">CISIN_1g032693mg</name>
</gene>
<protein>
    <submittedName>
        <fullName evidence="2">Uncharacterized protein</fullName>
    </submittedName>
</protein>